<gene>
    <name evidence="2" type="ORF">DILT_LOCUS4754</name>
</gene>
<keyword evidence="3" id="KW-1185">Reference proteome</keyword>
<evidence type="ECO:0000313" key="2">
    <source>
        <dbReference type="EMBL" id="VDN08923.1"/>
    </source>
</evidence>
<accession>A0A3P7LE98</accession>
<evidence type="ECO:0000313" key="3">
    <source>
        <dbReference type="Proteomes" id="UP000281553"/>
    </source>
</evidence>
<name>A0A3P7LE98_DIBLA</name>
<sequence>MNQLAEVKKLYDELENSAVFGSLDSTDFQVEKQQSTFKQISEKMESINEAMKHVNGKNDTQDGSSVGGDTSGLAKQVDEYIEKLEASLKEIQEIRGPLEEMEQSTNDLTSKLQQVVKTFTSLTNQLSAHTKRQRFCS</sequence>
<dbReference type="AlphaFoldDB" id="A0A3P7LE98"/>
<organism evidence="2 3">
    <name type="scientific">Dibothriocephalus latus</name>
    <name type="common">Fish tapeworm</name>
    <name type="synonym">Diphyllobothrium latum</name>
    <dbReference type="NCBI Taxonomy" id="60516"/>
    <lineage>
        <taxon>Eukaryota</taxon>
        <taxon>Metazoa</taxon>
        <taxon>Spiralia</taxon>
        <taxon>Lophotrochozoa</taxon>
        <taxon>Platyhelminthes</taxon>
        <taxon>Cestoda</taxon>
        <taxon>Eucestoda</taxon>
        <taxon>Diphyllobothriidea</taxon>
        <taxon>Diphyllobothriidae</taxon>
        <taxon>Dibothriocephalus</taxon>
    </lineage>
</organism>
<keyword evidence="1" id="KW-0175">Coiled coil</keyword>
<dbReference type="Gene3D" id="1.10.287.950">
    <property type="entry name" value="Methyl-accepting chemotaxis protein"/>
    <property type="match status" value="1"/>
</dbReference>
<evidence type="ECO:0000256" key="1">
    <source>
        <dbReference type="SAM" id="Coils"/>
    </source>
</evidence>
<feature type="coiled-coil region" evidence="1">
    <location>
        <begin position="74"/>
        <end position="118"/>
    </location>
</feature>
<reference evidence="2 3" key="1">
    <citation type="submission" date="2018-11" db="EMBL/GenBank/DDBJ databases">
        <authorList>
            <consortium name="Pathogen Informatics"/>
        </authorList>
    </citation>
    <scope>NUCLEOTIDE SEQUENCE [LARGE SCALE GENOMIC DNA]</scope>
</reference>
<protein>
    <submittedName>
        <fullName evidence="2">Uncharacterized protein</fullName>
    </submittedName>
</protein>
<dbReference type="EMBL" id="UYRU01046038">
    <property type="protein sequence ID" value="VDN08923.1"/>
    <property type="molecule type" value="Genomic_DNA"/>
</dbReference>
<proteinExistence type="predicted"/>
<dbReference type="Proteomes" id="UP000281553">
    <property type="component" value="Unassembled WGS sequence"/>
</dbReference>
<dbReference type="OrthoDB" id="6275155at2759"/>